<dbReference type="Gramene" id="C.cajan_22270.t">
    <property type="protein sequence ID" value="C.cajan_22270.t.cds1"/>
    <property type="gene ID" value="C.cajan_22270"/>
</dbReference>
<dbReference type="AlphaFoldDB" id="A0A151T0K7"/>
<organism evidence="1 2">
    <name type="scientific">Cajanus cajan</name>
    <name type="common">Pigeon pea</name>
    <name type="synonym">Cajanus indicus</name>
    <dbReference type="NCBI Taxonomy" id="3821"/>
    <lineage>
        <taxon>Eukaryota</taxon>
        <taxon>Viridiplantae</taxon>
        <taxon>Streptophyta</taxon>
        <taxon>Embryophyta</taxon>
        <taxon>Tracheophyta</taxon>
        <taxon>Spermatophyta</taxon>
        <taxon>Magnoliopsida</taxon>
        <taxon>eudicotyledons</taxon>
        <taxon>Gunneridae</taxon>
        <taxon>Pentapetalae</taxon>
        <taxon>rosids</taxon>
        <taxon>fabids</taxon>
        <taxon>Fabales</taxon>
        <taxon>Fabaceae</taxon>
        <taxon>Papilionoideae</taxon>
        <taxon>50 kb inversion clade</taxon>
        <taxon>NPAAA clade</taxon>
        <taxon>indigoferoid/millettioid clade</taxon>
        <taxon>Phaseoleae</taxon>
        <taxon>Cajanus</taxon>
    </lineage>
</organism>
<proteinExistence type="predicted"/>
<gene>
    <name evidence="1" type="ORF">KK1_022927</name>
</gene>
<feature type="non-terminal residue" evidence="1">
    <location>
        <position position="1"/>
    </location>
</feature>
<name>A0A151T0K7_CAJCA</name>
<protein>
    <submittedName>
        <fullName evidence="1">Uncharacterized protein</fullName>
    </submittedName>
</protein>
<sequence>QNGLLLYQLKCYLAALQQGTILVSNYYTYLHSYWESTIEIKPVHSCNCGGIYSWFDFNRMEYSIHFLMTPNEYFPLFREKFLQWI</sequence>
<reference evidence="1 2" key="1">
    <citation type="journal article" date="2012" name="Nat. Biotechnol.">
        <title>Draft genome sequence of pigeonpea (Cajanus cajan), an orphan legume crop of resource-poor farmers.</title>
        <authorList>
            <person name="Varshney R.K."/>
            <person name="Chen W."/>
            <person name="Li Y."/>
            <person name="Bharti A.K."/>
            <person name="Saxena R.K."/>
            <person name="Schlueter J.A."/>
            <person name="Donoghue M.T."/>
            <person name="Azam S."/>
            <person name="Fan G."/>
            <person name="Whaley A.M."/>
            <person name="Farmer A.D."/>
            <person name="Sheridan J."/>
            <person name="Iwata A."/>
            <person name="Tuteja R."/>
            <person name="Penmetsa R.V."/>
            <person name="Wu W."/>
            <person name="Upadhyaya H.D."/>
            <person name="Yang S.P."/>
            <person name="Shah T."/>
            <person name="Saxena K.B."/>
            <person name="Michael T."/>
            <person name="McCombie W.R."/>
            <person name="Yang B."/>
            <person name="Zhang G."/>
            <person name="Yang H."/>
            <person name="Wang J."/>
            <person name="Spillane C."/>
            <person name="Cook D.R."/>
            <person name="May G.D."/>
            <person name="Xu X."/>
            <person name="Jackson S.A."/>
        </authorList>
    </citation>
    <scope>NUCLEOTIDE SEQUENCE [LARGE SCALE GENOMIC DNA]</scope>
    <source>
        <strain evidence="2">cv. Asha</strain>
    </source>
</reference>
<evidence type="ECO:0000313" key="2">
    <source>
        <dbReference type="Proteomes" id="UP000075243"/>
    </source>
</evidence>
<dbReference type="Proteomes" id="UP000075243">
    <property type="component" value="Chromosome 9"/>
</dbReference>
<keyword evidence="2" id="KW-1185">Reference proteome</keyword>
<evidence type="ECO:0000313" key="1">
    <source>
        <dbReference type="EMBL" id="KYP60521.1"/>
    </source>
</evidence>
<dbReference type="EMBL" id="CM003611">
    <property type="protein sequence ID" value="KYP60521.1"/>
    <property type="molecule type" value="Genomic_DNA"/>
</dbReference>
<accession>A0A151T0K7</accession>